<feature type="signal peptide" evidence="1">
    <location>
        <begin position="1"/>
        <end position="22"/>
    </location>
</feature>
<dbReference type="PROSITE" id="PS51782">
    <property type="entry name" value="LYSM"/>
    <property type="match status" value="1"/>
</dbReference>
<dbReference type="CDD" id="cd00118">
    <property type="entry name" value="LysM"/>
    <property type="match status" value="1"/>
</dbReference>
<dbReference type="Gene3D" id="3.10.350.10">
    <property type="entry name" value="LysM domain"/>
    <property type="match status" value="1"/>
</dbReference>
<dbReference type="InterPro" id="IPR001387">
    <property type="entry name" value="Cro/C1-type_HTH"/>
</dbReference>
<dbReference type="VEuPathDB" id="FungiDB:RhiirA1_427544"/>
<dbReference type="EMBL" id="MN520637">
    <property type="protein sequence ID" value="QFQ66280.1"/>
    <property type="molecule type" value="Genomic_DNA"/>
</dbReference>
<sequence>MRLNLSLLPLTILFALIAVASCATMKCAPVYVVEDKDTLEKIAKKLKVPLPDLIKANPCISNPDEIYPDCMIRIPKQTKCTKVCILSLLFIFIDYY</sequence>
<dbReference type="AlphaFoldDB" id="A0A5P8I3K4"/>
<dbReference type="PROSITE" id="PS50943">
    <property type="entry name" value="HTH_CROC1"/>
    <property type="match status" value="1"/>
</dbReference>
<dbReference type="InterPro" id="IPR036779">
    <property type="entry name" value="LysM_dom_sf"/>
</dbReference>
<dbReference type="PROSITE" id="PS51257">
    <property type="entry name" value="PROKAR_LIPOPROTEIN"/>
    <property type="match status" value="1"/>
</dbReference>
<evidence type="ECO:0000259" key="2">
    <source>
        <dbReference type="PROSITE" id="PS50943"/>
    </source>
</evidence>
<protein>
    <submittedName>
        <fullName evidence="4">Chitin-binding LysM effector</fullName>
    </submittedName>
</protein>
<evidence type="ECO:0000259" key="3">
    <source>
        <dbReference type="PROSITE" id="PS51782"/>
    </source>
</evidence>
<feature type="chain" id="PRO_5024407571" evidence="1">
    <location>
        <begin position="23"/>
        <end position="96"/>
    </location>
</feature>
<evidence type="ECO:0000256" key="1">
    <source>
        <dbReference type="SAM" id="SignalP"/>
    </source>
</evidence>
<organism evidence="4">
    <name type="scientific">Rhizophagus irregularis</name>
    <dbReference type="NCBI Taxonomy" id="588596"/>
    <lineage>
        <taxon>Eukaryota</taxon>
        <taxon>Fungi</taxon>
        <taxon>Fungi incertae sedis</taxon>
        <taxon>Mucoromycota</taxon>
        <taxon>Glomeromycotina</taxon>
        <taxon>Glomeromycetes</taxon>
        <taxon>Glomerales</taxon>
        <taxon>Glomeraceae</taxon>
        <taxon>Rhizophagus</taxon>
    </lineage>
</organism>
<reference evidence="4" key="1">
    <citation type="journal article" date="2019" name="New Phytol.">
        <title>A LysM effector subverts chitin-triggered immunity to facilitate arbuscular mycorrhizal symbiosis.</title>
        <authorList>
            <person name="Zeng T."/>
            <person name="Rodriguez-Moreno L."/>
            <person name="Mansurkhodzaev A."/>
            <person name="Wang P."/>
            <person name="van den Berg W."/>
            <person name="Gasciolli V."/>
            <person name="Cottaz S."/>
            <person name="Fort S."/>
            <person name="Thomma B.P.H.J."/>
            <person name="Bono J.J."/>
            <person name="Bisseling T."/>
            <person name="Limpens E."/>
        </authorList>
    </citation>
    <scope>NUCLEOTIDE SEQUENCE</scope>
    <source>
        <strain evidence="4">RiSLM_B3</strain>
    </source>
</reference>
<feature type="domain" description="LysM" evidence="3">
    <location>
        <begin position="29"/>
        <end position="74"/>
    </location>
</feature>
<dbReference type="SUPFAM" id="SSF54106">
    <property type="entry name" value="LysM domain"/>
    <property type="match status" value="1"/>
</dbReference>
<accession>A0A5P8I3K4</accession>
<proteinExistence type="predicted"/>
<name>A0A5P8I3K4_9GLOM</name>
<feature type="domain" description="HTH cro/C1-type" evidence="2">
    <location>
        <begin position="37"/>
        <end position="53"/>
    </location>
</feature>
<keyword evidence="1" id="KW-0732">Signal</keyword>
<dbReference type="InterPro" id="IPR018392">
    <property type="entry name" value="LysM"/>
</dbReference>
<dbReference type="Pfam" id="PF01476">
    <property type="entry name" value="LysM"/>
    <property type="match status" value="1"/>
</dbReference>
<dbReference type="SMART" id="SM00257">
    <property type="entry name" value="LysM"/>
    <property type="match status" value="1"/>
</dbReference>
<evidence type="ECO:0000313" key="4">
    <source>
        <dbReference type="EMBL" id="QFQ66280.1"/>
    </source>
</evidence>